<dbReference type="InterPro" id="IPR005111">
    <property type="entry name" value="MoeA_C_domain_IV"/>
</dbReference>
<comment type="catalytic activity">
    <reaction evidence="10">
        <text>adenylyl-molybdopterin + molybdate = Mo-molybdopterin + AMP + H(+)</text>
        <dbReference type="Rhea" id="RHEA:35047"/>
        <dbReference type="ChEBI" id="CHEBI:15378"/>
        <dbReference type="ChEBI" id="CHEBI:36264"/>
        <dbReference type="ChEBI" id="CHEBI:62727"/>
        <dbReference type="ChEBI" id="CHEBI:71302"/>
        <dbReference type="ChEBI" id="CHEBI:456215"/>
        <dbReference type="EC" id="2.10.1.1"/>
    </reaction>
</comment>
<keyword evidence="7 11" id="KW-0479">Metal-binding</keyword>
<dbReference type="Pfam" id="PF03453">
    <property type="entry name" value="MoeA_N"/>
    <property type="match status" value="1"/>
</dbReference>
<organism evidence="13 14">
    <name type="scientific">Neisseria canis</name>
    <dbReference type="NCBI Taxonomy" id="493"/>
    <lineage>
        <taxon>Bacteria</taxon>
        <taxon>Pseudomonadati</taxon>
        <taxon>Pseudomonadota</taxon>
        <taxon>Betaproteobacteria</taxon>
        <taxon>Neisseriales</taxon>
        <taxon>Neisseriaceae</taxon>
        <taxon>Neisseria</taxon>
    </lineage>
</organism>
<dbReference type="Gene3D" id="2.170.190.11">
    <property type="entry name" value="Molybdopterin biosynthesis moea protein, domain 3"/>
    <property type="match status" value="1"/>
</dbReference>
<dbReference type="Pfam" id="PF00994">
    <property type="entry name" value="MoCF_biosynth"/>
    <property type="match status" value="1"/>
</dbReference>
<dbReference type="InterPro" id="IPR036425">
    <property type="entry name" value="MoaB/Mog-like_dom_sf"/>
</dbReference>
<dbReference type="AlphaFoldDB" id="A0A448DAH4"/>
<dbReference type="SUPFAM" id="SSF63882">
    <property type="entry name" value="MoeA N-terminal region -like"/>
    <property type="match status" value="1"/>
</dbReference>
<dbReference type="PANTHER" id="PTHR10192:SF5">
    <property type="entry name" value="GEPHYRIN"/>
    <property type="match status" value="1"/>
</dbReference>
<evidence type="ECO:0000256" key="8">
    <source>
        <dbReference type="ARBA" id="ARBA00022842"/>
    </source>
</evidence>
<comment type="cofactor">
    <cofactor evidence="1 11">
        <name>Mg(2+)</name>
        <dbReference type="ChEBI" id="CHEBI:18420"/>
    </cofactor>
</comment>
<dbReference type="SMART" id="SM00852">
    <property type="entry name" value="MoCF_biosynth"/>
    <property type="match status" value="1"/>
</dbReference>
<evidence type="ECO:0000256" key="1">
    <source>
        <dbReference type="ARBA" id="ARBA00001946"/>
    </source>
</evidence>
<evidence type="ECO:0000256" key="10">
    <source>
        <dbReference type="ARBA" id="ARBA00047317"/>
    </source>
</evidence>
<protein>
    <recommendedName>
        <fullName evidence="11">Molybdopterin molybdenumtransferase</fullName>
        <ecNumber evidence="11">2.10.1.1</ecNumber>
    </recommendedName>
</protein>
<dbReference type="Gene3D" id="3.40.980.10">
    <property type="entry name" value="MoaB/Mog-like domain"/>
    <property type="match status" value="1"/>
</dbReference>
<reference evidence="13 14" key="1">
    <citation type="submission" date="2018-12" db="EMBL/GenBank/DDBJ databases">
        <authorList>
            <consortium name="Pathogen Informatics"/>
        </authorList>
    </citation>
    <scope>NUCLEOTIDE SEQUENCE [LARGE SCALE GENOMIC DNA]</scope>
    <source>
        <strain evidence="13 14">NCTC10296</strain>
    </source>
</reference>
<dbReference type="InterPro" id="IPR038987">
    <property type="entry name" value="MoeA-like"/>
</dbReference>
<evidence type="ECO:0000256" key="6">
    <source>
        <dbReference type="ARBA" id="ARBA00022679"/>
    </source>
</evidence>
<comment type="similarity">
    <text evidence="4 11">Belongs to the MoeA family.</text>
</comment>
<dbReference type="OrthoDB" id="9804758at2"/>
<gene>
    <name evidence="13" type="primary">moeA</name>
    <name evidence="13" type="ORF">NCTC10296_02114</name>
</gene>
<dbReference type="NCBIfam" id="NF045515">
    <property type="entry name" value="Glp_gephyrin"/>
    <property type="match status" value="1"/>
</dbReference>
<evidence type="ECO:0000256" key="5">
    <source>
        <dbReference type="ARBA" id="ARBA00022505"/>
    </source>
</evidence>
<dbReference type="GO" id="GO:0046872">
    <property type="term" value="F:metal ion binding"/>
    <property type="evidence" value="ECO:0007669"/>
    <property type="project" value="UniProtKB-UniRule"/>
</dbReference>
<evidence type="ECO:0000256" key="11">
    <source>
        <dbReference type="RuleBase" id="RU365090"/>
    </source>
</evidence>
<dbReference type="InterPro" id="IPR005110">
    <property type="entry name" value="MoeA_linker/N"/>
</dbReference>
<keyword evidence="8 11" id="KW-0460">Magnesium</keyword>
<accession>A0A448DAH4</accession>
<evidence type="ECO:0000256" key="3">
    <source>
        <dbReference type="ARBA" id="ARBA00005046"/>
    </source>
</evidence>
<dbReference type="SUPFAM" id="SSF53218">
    <property type="entry name" value="Molybdenum cofactor biosynthesis proteins"/>
    <property type="match status" value="1"/>
</dbReference>
<evidence type="ECO:0000256" key="4">
    <source>
        <dbReference type="ARBA" id="ARBA00010763"/>
    </source>
</evidence>
<dbReference type="GO" id="GO:0061599">
    <property type="term" value="F:molybdopterin molybdotransferase activity"/>
    <property type="evidence" value="ECO:0007669"/>
    <property type="project" value="UniProtKB-UniRule"/>
</dbReference>
<evidence type="ECO:0000313" key="13">
    <source>
        <dbReference type="EMBL" id="VEF03044.1"/>
    </source>
</evidence>
<dbReference type="GO" id="GO:0006777">
    <property type="term" value="P:Mo-molybdopterin cofactor biosynthetic process"/>
    <property type="evidence" value="ECO:0007669"/>
    <property type="project" value="UniProtKB-UniRule"/>
</dbReference>
<evidence type="ECO:0000313" key="14">
    <source>
        <dbReference type="Proteomes" id="UP000279284"/>
    </source>
</evidence>
<dbReference type="InterPro" id="IPR036688">
    <property type="entry name" value="MoeA_C_domain_IV_sf"/>
</dbReference>
<sequence length="398" mass="42733">MLDFETALNRLLLSHSCSLGSETVCLSESMGRILAEPLFARYPSPLFDNSAMDGYAVCDNQGGLQDFTVVSRIMAGEISDTPLQHGQAVRIFTGAALPPQATAVVLQEDCRVEGDKLHVDTAIKAGQHMRLKAEEIEEGDILLARGSMMSAAAVGLAASQGCRELPVYRKMKAVVLSSGNELTEPGAELGKGKIYDANRYQLIAWLRNLGIETDDGGILPDDLVQTQTALQQAGEQYDVIITSGGASVGDADYLKQALQNIGVLTEHSIAIKPGKPFAWGEAGRAHVFVLPGNPVSACVTGQVLLLPVLNKLMGKNEADWQLTELYITAAFTTKKAIKRREFLRVRVETEQNGETVARLLPNQGSAMLATCVAANALCDVPPDTLIEAGSKVRILMLK</sequence>
<dbReference type="NCBIfam" id="TIGR00177">
    <property type="entry name" value="molyb_syn"/>
    <property type="match status" value="1"/>
</dbReference>
<dbReference type="GO" id="GO:0005829">
    <property type="term" value="C:cytosol"/>
    <property type="evidence" value="ECO:0007669"/>
    <property type="project" value="TreeGrafter"/>
</dbReference>
<dbReference type="STRING" id="493.BWD07_08575"/>
<keyword evidence="6 11" id="KW-0808">Transferase</keyword>
<dbReference type="CDD" id="cd00887">
    <property type="entry name" value="MoeA"/>
    <property type="match status" value="1"/>
</dbReference>
<proteinExistence type="inferred from homology"/>
<name>A0A448DAH4_9NEIS</name>
<keyword evidence="5 11" id="KW-0500">Molybdenum</keyword>
<dbReference type="EMBL" id="LR134313">
    <property type="protein sequence ID" value="VEF03044.1"/>
    <property type="molecule type" value="Genomic_DNA"/>
</dbReference>
<dbReference type="InterPro" id="IPR036135">
    <property type="entry name" value="MoeA_linker/N_sf"/>
</dbReference>
<dbReference type="Gene3D" id="3.90.105.10">
    <property type="entry name" value="Molybdopterin biosynthesis moea protein, domain 2"/>
    <property type="match status" value="1"/>
</dbReference>
<dbReference type="InterPro" id="IPR001453">
    <property type="entry name" value="MoaB/Mog_dom"/>
</dbReference>
<dbReference type="UniPathway" id="UPA00344"/>
<evidence type="ECO:0000256" key="7">
    <source>
        <dbReference type="ARBA" id="ARBA00022723"/>
    </source>
</evidence>
<evidence type="ECO:0000256" key="9">
    <source>
        <dbReference type="ARBA" id="ARBA00023150"/>
    </source>
</evidence>
<feature type="domain" description="MoaB/Mog" evidence="12">
    <location>
        <begin position="174"/>
        <end position="311"/>
    </location>
</feature>
<evidence type="ECO:0000259" key="12">
    <source>
        <dbReference type="SMART" id="SM00852"/>
    </source>
</evidence>
<dbReference type="RefSeq" id="WP_085417019.1">
    <property type="nucleotide sequence ID" value="NZ_CAUJPY010000012.1"/>
</dbReference>
<dbReference type="KEGG" id="nci:NCTC10296_02114"/>
<comment type="pathway">
    <text evidence="3 11">Cofactor biosynthesis; molybdopterin biosynthesis.</text>
</comment>
<dbReference type="Pfam" id="PF03454">
    <property type="entry name" value="MoeA_C"/>
    <property type="match status" value="1"/>
</dbReference>
<dbReference type="Proteomes" id="UP000279284">
    <property type="component" value="Chromosome"/>
</dbReference>
<dbReference type="Gene3D" id="2.40.340.10">
    <property type="entry name" value="MoeA, C-terminal, domain IV"/>
    <property type="match status" value="1"/>
</dbReference>
<keyword evidence="9 11" id="KW-0501">Molybdenum cofactor biosynthesis</keyword>
<dbReference type="PANTHER" id="PTHR10192">
    <property type="entry name" value="MOLYBDOPTERIN BIOSYNTHESIS PROTEIN"/>
    <property type="match status" value="1"/>
</dbReference>
<dbReference type="SUPFAM" id="SSF63867">
    <property type="entry name" value="MoeA C-terminal domain-like"/>
    <property type="match status" value="1"/>
</dbReference>
<evidence type="ECO:0000256" key="2">
    <source>
        <dbReference type="ARBA" id="ARBA00002901"/>
    </source>
</evidence>
<comment type="function">
    <text evidence="2 11">Catalyzes the insertion of molybdate into adenylated molybdopterin with the concomitant release of AMP.</text>
</comment>
<keyword evidence="14" id="KW-1185">Reference proteome</keyword>
<dbReference type="EC" id="2.10.1.1" evidence="11"/>
<dbReference type="FunFam" id="3.40.980.10:FF:000004">
    <property type="entry name" value="Molybdopterin molybdenumtransferase"/>
    <property type="match status" value="1"/>
</dbReference>